<evidence type="ECO:0000256" key="2">
    <source>
        <dbReference type="PROSITE-ProRule" id="PRU00169"/>
    </source>
</evidence>
<feature type="modified residue" description="4-aspartylphosphate" evidence="2">
    <location>
        <position position="62"/>
    </location>
</feature>
<keyword evidence="5" id="KW-1185">Reference proteome</keyword>
<keyword evidence="1 2" id="KW-0597">Phosphoprotein</keyword>
<feature type="domain" description="Response regulatory" evidence="3">
    <location>
        <begin position="13"/>
        <end position="129"/>
    </location>
</feature>
<dbReference type="GO" id="GO:0000160">
    <property type="term" value="P:phosphorelay signal transduction system"/>
    <property type="evidence" value="ECO:0007669"/>
    <property type="project" value="InterPro"/>
</dbReference>
<protein>
    <submittedName>
        <fullName evidence="4">CheY-like chemotaxis protein</fullName>
    </submittedName>
</protein>
<dbReference type="Proteomes" id="UP000537326">
    <property type="component" value="Unassembled WGS sequence"/>
</dbReference>
<evidence type="ECO:0000313" key="5">
    <source>
        <dbReference type="Proteomes" id="UP000537326"/>
    </source>
</evidence>
<name>A0A7Z0C446_9ACTN</name>
<dbReference type="PANTHER" id="PTHR44591">
    <property type="entry name" value="STRESS RESPONSE REGULATOR PROTEIN 1"/>
    <property type="match status" value="1"/>
</dbReference>
<organism evidence="4 5">
    <name type="scientific">Nocardioides marinus</name>
    <dbReference type="NCBI Taxonomy" id="374514"/>
    <lineage>
        <taxon>Bacteria</taxon>
        <taxon>Bacillati</taxon>
        <taxon>Actinomycetota</taxon>
        <taxon>Actinomycetes</taxon>
        <taxon>Propionibacteriales</taxon>
        <taxon>Nocardioidaceae</taxon>
        <taxon>Nocardioides</taxon>
    </lineage>
</organism>
<reference evidence="4 5" key="1">
    <citation type="submission" date="2020-07" db="EMBL/GenBank/DDBJ databases">
        <title>Sequencing the genomes of 1000 actinobacteria strains.</title>
        <authorList>
            <person name="Klenk H.-P."/>
        </authorList>
    </citation>
    <scope>NUCLEOTIDE SEQUENCE [LARGE SCALE GENOMIC DNA]</scope>
    <source>
        <strain evidence="4 5">DSM 18248</strain>
    </source>
</reference>
<dbReference type="SMART" id="SM00448">
    <property type="entry name" value="REC"/>
    <property type="match status" value="1"/>
</dbReference>
<dbReference type="InterPro" id="IPR050595">
    <property type="entry name" value="Bact_response_regulator"/>
</dbReference>
<evidence type="ECO:0000313" key="4">
    <source>
        <dbReference type="EMBL" id="NYI10942.1"/>
    </source>
</evidence>
<dbReference type="PROSITE" id="PS50110">
    <property type="entry name" value="RESPONSE_REGULATORY"/>
    <property type="match status" value="1"/>
</dbReference>
<evidence type="ECO:0000259" key="3">
    <source>
        <dbReference type="PROSITE" id="PS50110"/>
    </source>
</evidence>
<dbReference type="SUPFAM" id="SSF52172">
    <property type="entry name" value="CheY-like"/>
    <property type="match status" value="1"/>
</dbReference>
<dbReference type="EMBL" id="JACBZI010000001">
    <property type="protein sequence ID" value="NYI10942.1"/>
    <property type="molecule type" value="Genomic_DNA"/>
</dbReference>
<dbReference type="Pfam" id="PF00072">
    <property type="entry name" value="Response_reg"/>
    <property type="match status" value="1"/>
</dbReference>
<dbReference type="Gene3D" id="3.40.50.2300">
    <property type="match status" value="1"/>
</dbReference>
<dbReference type="PANTHER" id="PTHR44591:SF20">
    <property type="entry name" value="PROTEIN PILH"/>
    <property type="match status" value="1"/>
</dbReference>
<dbReference type="InterPro" id="IPR011006">
    <property type="entry name" value="CheY-like_superfamily"/>
</dbReference>
<evidence type="ECO:0000256" key="1">
    <source>
        <dbReference type="ARBA" id="ARBA00022553"/>
    </source>
</evidence>
<sequence length="129" mass="14775">MDEMTTTPGRRLRFLVVDDTDDIREVMTRMVERQGHLADQAVDGVEAVEALQQTRYDLMLLDLSMPRMTGEEVVRWVQQHPEHAVGLRVVVVSAWAGDKRPVLQELGITDVLPKPFRRQQLEQLIAESL</sequence>
<accession>A0A7Z0C446</accession>
<proteinExistence type="predicted"/>
<dbReference type="AlphaFoldDB" id="A0A7Z0C446"/>
<dbReference type="InterPro" id="IPR001789">
    <property type="entry name" value="Sig_transdc_resp-reg_receiver"/>
</dbReference>
<gene>
    <name evidence="4" type="ORF">BKA05_002457</name>
</gene>
<comment type="caution">
    <text evidence="4">The sequence shown here is derived from an EMBL/GenBank/DDBJ whole genome shotgun (WGS) entry which is preliminary data.</text>
</comment>
<dbReference type="CDD" id="cd17546">
    <property type="entry name" value="REC_hyHK_CKI1_RcsC-like"/>
    <property type="match status" value="1"/>
</dbReference>